<keyword evidence="3" id="KW-1185">Reference proteome</keyword>
<feature type="compositionally biased region" description="Polar residues" evidence="1">
    <location>
        <begin position="17"/>
        <end position="31"/>
    </location>
</feature>
<name>A0A2K0W363_GIBNY</name>
<organism evidence="2 3">
    <name type="scientific">Gibberella nygamai</name>
    <name type="common">Bean root rot disease fungus</name>
    <name type="synonym">Fusarium nygamai</name>
    <dbReference type="NCBI Taxonomy" id="42673"/>
    <lineage>
        <taxon>Eukaryota</taxon>
        <taxon>Fungi</taxon>
        <taxon>Dikarya</taxon>
        <taxon>Ascomycota</taxon>
        <taxon>Pezizomycotina</taxon>
        <taxon>Sordariomycetes</taxon>
        <taxon>Hypocreomycetidae</taxon>
        <taxon>Hypocreales</taxon>
        <taxon>Nectriaceae</taxon>
        <taxon>Fusarium</taxon>
        <taxon>Fusarium fujikuroi species complex</taxon>
    </lineage>
</organism>
<dbReference type="EMBL" id="MTQA01000141">
    <property type="protein sequence ID" value="PNP76719.1"/>
    <property type="molecule type" value="Genomic_DNA"/>
</dbReference>
<reference evidence="2 3" key="1">
    <citation type="submission" date="2017-06" db="EMBL/GenBank/DDBJ databases">
        <title>Genome of Fusarium nygamai isolate CS10214.</title>
        <authorList>
            <person name="Gardiner D.M."/>
            <person name="Obanor F."/>
            <person name="Kazan K."/>
        </authorList>
    </citation>
    <scope>NUCLEOTIDE SEQUENCE [LARGE SCALE GENOMIC DNA]</scope>
    <source>
        <strain evidence="2 3">CS10214</strain>
    </source>
</reference>
<evidence type="ECO:0000313" key="3">
    <source>
        <dbReference type="Proteomes" id="UP000236664"/>
    </source>
</evidence>
<accession>A0A2K0W363</accession>
<feature type="compositionally biased region" description="Polar residues" evidence="1">
    <location>
        <begin position="40"/>
        <end position="52"/>
    </location>
</feature>
<evidence type="ECO:0000256" key="1">
    <source>
        <dbReference type="SAM" id="MobiDB-lite"/>
    </source>
</evidence>
<dbReference type="STRING" id="42673.A0A2K0W363"/>
<gene>
    <name evidence="2" type="ORF">FNYG_10138</name>
</gene>
<feature type="compositionally biased region" description="Basic and acidic residues" evidence="1">
    <location>
        <begin position="1"/>
        <end position="15"/>
    </location>
</feature>
<sequence length="503" mass="57831">MRQIKEKPDSKERKNPLNISQKVPAKGSSSEGAKDLGDQTPASPEKSSPQPSDTKEVPSWVNAECFVKGSSMISLVLPFLDFESEMQESKDDINEQERVIQRRYSPFTGMHGVQRSQTLDDTASGFGQSSSSNDDLRTTAEQVVYRWSKIKSEAESKDGNQYVKVTDSKTRNLRGPRYWLPKWFQKQEKRVAEEGETEGELTARTFERTESRFNEGENDKRVNNAKNKAIQQKVRIEAGTNERANGKKANRAKDKAIQQNLRKSWLMVRQLWLWKLDENTIITTIPTRSSQTMADDLFETIKQGNLYTVRSPGDLIKRIVSETVKFIDEFKWAGLGHHVLDIFEGEISNEMDKEAGYYKYFETTVENLDLVNKTISEAAHSTWQLKDIRDELRLLQRLFETQLEVVRKVAEILWPIKLPGKPSLTKEDRQTLRANFIRDLGLESLIQRVKKLNQDAYTTLEGVYNSRAVSKTLADNYFNIRSAPSFKLCKHKRPLKKRNLLAL</sequence>
<proteinExistence type="predicted"/>
<feature type="region of interest" description="Disordered" evidence="1">
    <location>
        <begin position="1"/>
        <end position="58"/>
    </location>
</feature>
<dbReference type="AlphaFoldDB" id="A0A2K0W363"/>
<dbReference type="OrthoDB" id="341259at2759"/>
<evidence type="ECO:0000313" key="2">
    <source>
        <dbReference type="EMBL" id="PNP76719.1"/>
    </source>
</evidence>
<comment type="caution">
    <text evidence="2">The sequence shown here is derived from an EMBL/GenBank/DDBJ whole genome shotgun (WGS) entry which is preliminary data.</text>
</comment>
<protein>
    <submittedName>
        <fullName evidence="2">Uncharacterized protein</fullName>
    </submittedName>
</protein>
<dbReference type="Proteomes" id="UP000236664">
    <property type="component" value="Unassembled WGS sequence"/>
</dbReference>